<protein>
    <submittedName>
        <fullName evidence="2">Uncharacterized protein</fullName>
    </submittedName>
</protein>
<accession>A0A261SDW4</accession>
<dbReference type="AlphaFoldDB" id="A0A261SDW4"/>
<sequence>MFLLHLLVMVLQGVGAFYALDALVGSGTVFLALLAVALVLQPVPLVAALVGAYGLHLHGGVEMWAGMLLLMSTSVGIFAWTGDVLIGRASLGVLQQWLDKPQEIELADNGEVVRPAAHKGGLALAWFLTFLCVVISGLGLDPSRNDVMTQWVRYFQHDGLGQVAVTPVTPATAATRATPAGPAAGADAPAYASNADRMAAAIASAGMPTDGNDVAAPEPPPAVVVRSVPAEGAAQQAAAPRRFDIELEDIIPGIQYQPGDALDQAGRRWVAQILGDSMIMHSTRFLTIERQRLWLRQEWLHGLGSQSSALLQKQLYLYIALLKAVDEDVCDRMVLAGERDVAQGILASGDLLRRQPPETIALWFEIQKARMGVGGNTTFGNSTTRSTYETLVRRLAAREGEASGGPLEQVALAPALLDPAVRCDAGRRFYQAILRAPGRERFELMRPDYAVVPNRLEK</sequence>
<gene>
    <name evidence="2" type="ORF">CEG14_11035</name>
</gene>
<dbReference type="EMBL" id="NEVL01000003">
    <property type="protein sequence ID" value="OZI35598.1"/>
    <property type="molecule type" value="Genomic_DNA"/>
</dbReference>
<evidence type="ECO:0000256" key="1">
    <source>
        <dbReference type="SAM" id="Phobius"/>
    </source>
</evidence>
<name>A0A261SDW4_9BORD</name>
<reference evidence="2 3" key="1">
    <citation type="submission" date="2017-05" db="EMBL/GenBank/DDBJ databases">
        <title>Complete and WGS of Bordetella genogroups.</title>
        <authorList>
            <person name="Spilker T."/>
            <person name="LiPuma J."/>
        </authorList>
    </citation>
    <scope>NUCLEOTIDE SEQUENCE [LARGE SCALE GENOMIC DNA]</scope>
    <source>
        <strain evidence="2 3">AU17610</strain>
    </source>
</reference>
<feature type="transmembrane region" description="Helical" evidence="1">
    <location>
        <begin position="63"/>
        <end position="81"/>
    </location>
</feature>
<comment type="caution">
    <text evidence="2">The sequence shown here is derived from an EMBL/GenBank/DDBJ whole genome shotgun (WGS) entry which is preliminary data.</text>
</comment>
<keyword evidence="1" id="KW-1133">Transmembrane helix</keyword>
<organism evidence="2 3">
    <name type="scientific">Bordetella genomosp. 1</name>
    <dbReference type="NCBI Taxonomy" id="1395607"/>
    <lineage>
        <taxon>Bacteria</taxon>
        <taxon>Pseudomonadati</taxon>
        <taxon>Pseudomonadota</taxon>
        <taxon>Betaproteobacteria</taxon>
        <taxon>Burkholderiales</taxon>
        <taxon>Alcaligenaceae</taxon>
        <taxon>Bordetella</taxon>
    </lineage>
</organism>
<keyword evidence="1" id="KW-0812">Transmembrane</keyword>
<dbReference type="Proteomes" id="UP000217005">
    <property type="component" value="Unassembled WGS sequence"/>
</dbReference>
<dbReference type="RefSeq" id="WP_094826407.1">
    <property type="nucleotide sequence ID" value="NZ_NEVL01000003.1"/>
</dbReference>
<keyword evidence="1" id="KW-0472">Membrane</keyword>
<proteinExistence type="predicted"/>
<feature type="transmembrane region" description="Helical" evidence="1">
    <location>
        <begin position="29"/>
        <end position="51"/>
    </location>
</feature>
<evidence type="ECO:0000313" key="2">
    <source>
        <dbReference type="EMBL" id="OZI35598.1"/>
    </source>
</evidence>
<feature type="transmembrane region" description="Helical" evidence="1">
    <location>
        <begin position="121"/>
        <end position="140"/>
    </location>
</feature>
<evidence type="ECO:0000313" key="3">
    <source>
        <dbReference type="Proteomes" id="UP000217005"/>
    </source>
</evidence>